<feature type="compositionally biased region" description="Pro residues" evidence="1">
    <location>
        <begin position="200"/>
        <end position="215"/>
    </location>
</feature>
<organism evidence="3 4">
    <name type="scientific">Atopobium minutum</name>
    <dbReference type="NCBI Taxonomy" id="1381"/>
    <lineage>
        <taxon>Bacteria</taxon>
        <taxon>Bacillati</taxon>
        <taxon>Actinomycetota</taxon>
        <taxon>Coriobacteriia</taxon>
        <taxon>Coriobacteriales</taxon>
        <taxon>Atopobiaceae</taxon>
        <taxon>Atopobium</taxon>
    </lineage>
</organism>
<evidence type="ECO:0000259" key="2">
    <source>
        <dbReference type="Pfam" id="PF12873"/>
    </source>
</evidence>
<protein>
    <recommendedName>
        <fullName evidence="2">DUF3825 domain-containing protein</fullName>
    </recommendedName>
</protein>
<evidence type="ECO:0000313" key="4">
    <source>
        <dbReference type="Proteomes" id="UP000183687"/>
    </source>
</evidence>
<gene>
    <name evidence="3" type="ORF">SAMN04489746_0693</name>
</gene>
<name>A0AB38A624_9ACTN</name>
<feature type="compositionally biased region" description="Basic residues" evidence="1">
    <location>
        <begin position="112"/>
        <end position="133"/>
    </location>
</feature>
<dbReference type="Proteomes" id="UP000183687">
    <property type="component" value="Unassembled WGS sequence"/>
</dbReference>
<evidence type="ECO:0000256" key="1">
    <source>
        <dbReference type="SAM" id="MobiDB-lite"/>
    </source>
</evidence>
<sequence>MLKRTKTFYERSSMATISKNNALYLYKLLKEELGCGIQTPLSTVEAILMADEITPVDLDCADINALMTALPDFVKLTVFKKGRVFVTIIPNEEFDSALDKLDEPSAADKAAAKRKPWKRRHSAKALRPQKPRHKEVPASKPIAEPEPETMTTVEVDVEAKTIAVTTTEPEPEPTPDLAPTYESELTPDPTTDPESEPDLTPEPAPAPIPEAPSIPAPTISLNITHTPQQQSGEPAIPAQTFAVPSQVEAYIPVVLQSSLPQDFINDVACPTDLLEKIYDCTPANTNALELLQTSWTVARSTGSLSGTRSTISFVLTTSTNTLVTIQKNRASTTSKPWKVTSIITNNNRTSDSAYRQTDDTNQTLSCACDELLITRTSAQPQAAALTALAQYALIGSWENVASALKDFMPAHSFTPHELCSYLSAVFYRAQHSERLSETADGTFAAFNTGLLTPFNEDIYLCFTPSAKATPWQFAGFSTTHTPGLQEQLAALPQLPQAPHFEMDAQLLYIATNAQLEIPAKHLANMLPDSILETLSKQDFFDACTTAFKAAQRNYRLIAPVYSTELNQTLVALPLQTAGLDAYALVLTPVEKGYELVNVVARRIARGAAQVISLELPDWLA</sequence>
<proteinExistence type="predicted"/>
<dbReference type="AlphaFoldDB" id="A0AB38A624"/>
<comment type="caution">
    <text evidence="3">The sequence shown here is derived from an EMBL/GenBank/DDBJ whole genome shotgun (WGS) entry which is preliminary data.</text>
</comment>
<feature type="region of interest" description="Disordered" evidence="1">
    <location>
        <begin position="105"/>
        <end position="233"/>
    </location>
</feature>
<accession>A0AB38A624</accession>
<dbReference type="InterPro" id="IPR024437">
    <property type="entry name" value="DUF3825"/>
</dbReference>
<dbReference type="EMBL" id="FNSH01000001">
    <property type="protein sequence ID" value="SEB59565.1"/>
    <property type="molecule type" value="Genomic_DNA"/>
</dbReference>
<dbReference type="Pfam" id="PF12873">
    <property type="entry name" value="DUF3825"/>
    <property type="match status" value="1"/>
</dbReference>
<feature type="domain" description="DUF3825" evidence="2">
    <location>
        <begin position="418"/>
        <end position="612"/>
    </location>
</feature>
<reference evidence="3 4" key="1">
    <citation type="submission" date="2016-10" db="EMBL/GenBank/DDBJ databases">
        <authorList>
            <person name="Varghese N."/>
            <person name="Submissions S."/>
        </authorList>
    </citation>
    <scope>NUCLEOTIDE SEQUENCE [LARGE SCALE GENOMIC DNA]</scope>
    <source>
        <strain evidence="3 4">DSM 20586</strain>
    </source>
</reference>
<feature type="compositionally biased region" description="Polar residues" evidence="1">
    <location>
        <begin position="221"/>
        <end position="232"/>
    </location>
</feature>
<evidence type="ECO:0000313" key="3">
    <source>
        <dbReference type="EMBL" id="SEB59565.1"/>
    </source>
</evidence>